<dbReference type="PIRSF" id="PIRSF000077">
    <property type="entry name" value="Thioredoxin"/>
    <property type="match status" value="1"/>
</dbReference>
<comment type="similarity">
    <text evidence="1 7">Belongs to the thioredoxin family.</text>
</comment>
<dbReference type="CDD" id="cd02947">
    <property type="entry name" value="TRX_family"/>
    <property type="match status" value="1"/>
</dbReference>
<keyword evidence="4 9" id="KW-1015">Disulfide bond</keyword>
<evidence type="ECO:0000259" key="10">
    <source>
        <dbReference type="PROSITE" id="PS51352"/>
    </source>
</evidence>
<evidence type="ECO:0000256" key="7">
    <source>
        <dbReference type="PIRNR" id="PIRNR000077"/>
    </source>
</evidence>
<protein>
    <recommendedName>
        <fullName evidence="6 7">Thioredoxin</fullName>
    </recommendedName>
</protein>
<evidence type="ECO:0000256" key="8">
    <source>
        <dbReference type="PIRSR" id="PIRSR000077-1"/>
    </source>
</evidence>
<dbReference type="PROSITE" id="PS51352">
    <property type="entry name" value="THIOREDOXIN_2"/>
    <property type="match status" value="1"/>
</dbReference>
<evidence type="ECO:0000256" key="5">
    <source>
        <dbReference type="ARBA" id="ARBA00023284"/>
    </source>
</evidence>
<organism evidence="11 12">
    <name type="scientific">Thermospira aquatica</name>
    <dbReference type="NCBI Taxonomy" id="2828656"/>
    <lineage>
        <taxon>Bacteria</taxon>
        <taxon>Pseudomonadati</taxon>
        <taxon>Spirochaetota</taxon>
        <taxon>Spirochaetia</taxon>
        <taxon>Brevinematales</taxon>
        <taxon>Thermospiraceae</taxon>
        <taxon>Thermospira</taxon>
    </lineage>
</organism>
<accession>A0AAX3BFR7</accession>
<dbReference type="GO" id="GO:0015035">
    <property type="term" value="F:protein-disulfide reductase activity"/>
    <property type="evidence" value="ECO:0007669"/>
    <property type="project" value="UniProtKB-UniRule"/>
</dbReference>
<evidence type="ECO:0000256" key="6">
    <source>
        <dbReference type="NCBIfam" id="TIGR01068"/>
    </source>
</evidence>
<feature type="domain" description="Thioredoxin" evidence="10">
    <location>
        <begin position="1"/>
        <end position="102"/>
    </location>
</feature>
<evidence type="ECO:0000256" key="4">
    <source>
        <dbReference type="ARBA" id="ARBA00023157"/>
    </source>
</evidence>
<dbReference type="PANTHER" id="PTHR45663:SF11">
    <property type="entry name" value="GEO12009P1"/>
    <property type="match status" value="1"/>
</dbReference>
<evidence type="ECO:0000256" key="2">
    <source>
        <dbReference type="ARBA" id="ARBA00022448"/>
    </source>
</evidence>
<dbReference type="InterPro" id="IPR013766">
    <property type="entry name" value="Thioredoxin_domain"/>
</dbReference>
<dbReference type="Gene3D" id="3.40.30.10">
    <property type="entry name" value="Glutaredoxin"/>
    <property type="match status" value="1"/>
</dbReference>
<dbReference type="PRINTS" id="PR00421">
    <property type="entry name" value="THIOREDOXIN"/>
</dbReference>
<evidence type="ECO:0000313" key="12">
    <source>
        <dbReference type="Proteomes" id="UP001056539"/>
    </source>
</evidence>
<dbReference type="InterPro" id="IPR036249">
    <property type="entry name" value="Thioredoxin-like_sf"/>
</dbReference>
<gene>
    <name evidence="11" type="primary">trxA</name>
    <name evidence="11" type="ORF">KDW03_04505</name>
</gene>
<keyword evidence="3" id="KW-0249">Electron transport</keyword>
<dbReference type="InterPro" id="IPR005746">
    <property type="entry name" value="Thioredoxin"/>
</dbReference>
<feature type="site" description="Deprotonates C-terminal active site Cys" evidence="8">
    <location>
        <position position="22"/>
    </location>
</feature>
<evidence type="ECO:0000256" key="1">
    <source>
        <dbReference type="ARBA" id="ARBA00008987"/>
    </source>
</evidence>
<keyword evidence="2" id="KW-0813">Transport</keyword>
<dbReference type="NCBIfam" id="TIGR01068">
    <property type="entry name" value="thioredoxin"/>
    <property type="match status" value="1"/>
</dbReference>
<proteinExistence type="inferred from homology"/>
<dbReference type="SUPFAM" id="SSF52833">
    <property type="entry name" value="Thioredoxin-like"/>
    <property type="match status" value="1"/>
</dbReference>
<dbReference type="KEGG" id="taqu:KDW03_04505"/>
<name>A0AAX3BFR7_9SPIR</name>
<feature type="active site" description="Nucleophile" evidence="8">
    <location>
        <position position="31"/>
    </location>
</feature>
<reference evidence="11" key="2">
    <citation type="submission" date="2022-06" db="EMBL/GenBank/DDBJ databases">
        <title>Thermospira aquatica gen. nov., sp. nov.</title>
        <authorList>
            <person name="Ben Ali Gam Z."/>
            <person name="Labat M."/>
        </authorList>
    </citation>
    <scope>NUCLEOTIDE SEQUENCE</scope>
    <source>
        <strain evidence="11">F1F22</strain>
    </source>
</reference>
<evidence type="ECO:0000313" key="11">
    <source>
        <dbReference type="EMBL" id="URA11069.1"/>
    </source>
</evidence>
<dbReference type="RefSeq" id="WP_271436203.1">
    <property type="nucleotide sequence ID" value="NZ_CP073355.1"/>
</dbReference>
<feature type="site" description="Contributes to redox potential value" evidence="8">
    <location>
        <position position="29"/>
    </location>
</feature>
<reference evidence="11" key="1">
    <citation type="submission" date="2021-04" db="EMBL/GenBank/DDBJ databases">
        <authorList>
            <person name="Postec A."/>
        </authorList>
    </citation>
    <scope>NUCLEOTIDE SEQUENCE</scope>
    <source>
        <strain evidence="11">F1F22</strain>
    </source>
</reference>
<dbReference type="FunFam" id="3.40.30.10:FF:000001">
    <property type="entry name" value="Thioredoxin"/>
    <property type="match status" value="1"/>
</dbReference>
<feature type="site" description="Contributes to redox potential value" evidence="8">
    <location>
        <position position="30"/>
    </location>
</feature>
<evidence type="ECO:0000256" key="3">
    <source>
        <dbReference type="ARBA" id="ARBA00022982"/>
    </source>
</evidence>
<feature type="disulfide bond" description="Redox-active" evidence="9">
    <location>
        <begin position="28"/>
        <end position="31"/>
    </location>
</feature>
<keyword evidence="5 9" id="KW-0676">Redox-active center</keyword>
<feature type="active site" description="Nucleophile" evidence="8">
    <location>
        <position position="28"/>
    </location>
</feature>
<sequence>MEVLQSSNFEKTIQTKEWVIVDFWAEWCRPCLMLAPIFEQTAQEMPDITFAKVNVDEEGELAMRFGISSIPALILFHKGQPVATHVGTISKERLKQWIQSHR</sequence>
<dbReference type="PANTHER" id="PTHR45663">
    <property type="entry name" value="GEO12009P1"/>
    <property type="match status" value="1"/>
</dbReference>
<dbReference type="GO" id="GO:0005737">
    <property type="term" value="C:cytoplasm"/>
    <property type="evidence" value="ECO:0007669"/>
    <property type="project" value="TreeGrafter"/>
</dbReference>
<dbReference type="EMBL" id="CP073355">
    <property type="protein sequence ID" value="URA11069.1"/>
    <property type="molecule type" value="Genomic_DNA"/>
</dbReference>
<dbReference type="Pfam" id="PF00085">
    <property type="entry name" value="Thioredoxin"/>
    <property type="match status" value="1"/>
</dbReference>
<dbReference type="Proteomes" id="UP001056539">
    <property type="component" value="Chromosome"/>
</dbReference>
<evidence type="ECO:0000256" key="9">
    <source>
        <dbReference type="PIRSR" id="PIRSR000077-4"/>
    </source>
</evidence>
<dbReference type="AlphaFoldDB" id="A0AAX3BFR7"/>
<keyword evidence="12" id="KW-1185">Reference proteome</keyword>